<dbReference type="GO" id="GO:0005524">
    <property type="term" value="F:ATP binding"/>
    <property type="evidence" value="ECO:0007669"/>
    <property type="project" value="UniProtKB-UniRule"/>
</dbReference>
<dbReference type="CDD" id="cd04095">
    <property type="entry name" value="CysN_NoDQ_III"/>
    <property type="match status" value="1"/>
</dbReference>
<evidence type="ECO:0000256" key="2">
    <source>
        <dbReference type="ARBA" id="ARBA00002357"/>
    </source>
</evidence>
<comment type="subunit">
    <text evidence="12">Heterodimer composed of CysD, the smaller subunit, and CysN.</text>
</comment>
<dbReference type="CDD" id="cd02027">
    <property type="entry name" value="APSK"/>
    <property type="match status" value="1"/>
</dbReference>
<keyword evidence="7 12" id="KW-0547">Nucleotide-binding</keyword>
<dbReference type="RefSeq" id="WP_259312891.1">
    <property type="nucleotide sequence ID" value="NZ_CP087164.1"/>
</dbReference>
<comment type="similarity">
    <text evidence="3">In the C-terminal section; belongs to the APS kinase family.</text>
</comment>
<dbReference type="GO" id="GO:0004781">
    <property type="term" value="F:sulfate adenylyltransferase (ATP) activity"/>
    <property type="evidence" value="ECO:0007669"/>
    <property type="project" value="UniProtKB-UniRule"/>
</dbReference>
<keyword evidence="5 12" id="KW-0808">Transferase</keyword>
<dbReference type="InterPro" id="IPR002891">
    <property type="entry name" value="APS"/>
</dbReference>
<evidence type="ECO:0000256" key="7">
    <source>
        <dbReference type="ARBA" id="ARBA00022741"/>
    </source>
</evidence>
<dbReference type="NCBIfam" id="NF004035">
    <property type="entry name" value="PRK05506.1"/>
    <property type="match status" value="1"/>
</dbReference>
<feature type="domain" description="Tr-type G" evidence="14">
    <location>
        <begin position="20"/>
        <end position="235"/>
    </location>
</feature>
<dbReference type="CDD" id="cd04166">
    <property type="entry name" value="CysN_ATPS"/>
    <property type="match status" value="1"/>
</dbReference>
<comment type="similarity">
    <text evidence="4">In the N-terminal section; belongs to the TRAFAC class translation factor GTPase superfamily. Classic translation factor GTPase family. CysN/NodQ subfamily.</text>
</comment>
<comment type="similarity">
    <text evidence="12">Belongs to the TRAFAC class translation factor GTPase superfamily. Classic translation factor GTPase family. CysN/NodQ subfamily.</text>
</comment>
<evidence type="ECO:0000256" key="4">
    <source>
        <dbReference type="ARBA" id="ARBA00007237"/>
    </source>
</evidence>
<dbReference type="FunFam" id="3.40.50.300:FF:000119">
    <property type="entry name" value="Sulfate adenylyltransferase subunit 1"/>
    <property type="match status" value="1"/>
</dbReference>
<evidence type="ECO:0000256" key="13">
    <source>
        <dbReference type="HAMAP-Rule" id="MF_00065"/>
    </source>
</evidence>
<reference evidence="15" key="1">
    <citation type="journal article" date="2022" name="Int. J. Syst. Evol. Microbiol.">
        <title>Pseudomonas aegrilactucae sp. nov. and Pseudomonas morbosilactucae sp. nov., pathogens causing bacterial rot of lettuce in Japan.</title>
        <authorList>
            <person name="Sawada H."/>
            <person name="Fujikawa T."/>
            <person name="Satou M."/>
        </authorList>
    </citation>
    <scope>NUCLEOTIDE SEQUENCE</scope>
    <source>
        <strain evidence="15">0166_1</strain>
    </source>
</reference>
<dbReference type="SUPFAM" id="SSF50447">
    <property type="entry name" value="Translation proteins"/>
    <property type="match status" value="1"/>
</dbReference>
<evidence type="ECO:0000256" key="12">
    <source>
        <dbReference type="HAMAP-Rule" id="MF_00062"/>
    </source>
</evidence>
<dbReference type="NCBIfam" id="TIGR02034">
    <property type="entry name" value="CysN"/>
    <property type="match status" value="1"/>
</dbReference>
<keyword evidence="10" id="KW-0511">Multifunctional enzyme</keyword>
<dbReference type="Pfam" id="PF22594">
    <property type="entry name" value="GTP-eEF1A_C"/>
    <property type="match status" value="1"/>
</dbReference>
<accession>A0A9E7C6B5</accession>
<dbReference type="GO" id="GO:0005525">
    <property type="term" value="F:GTP binding"/>
    <property type="evidence" value="ECO:0007669"/>
    <property type="project" value="UniProtKB-UniRule"/>
</dbReference>
<dbReference type="HAMAP" id="MF_00062">
    <property type="entry name" value="Sulf_adenylyltr_sub1"/>
    <property type="match status" value="1"/>
</dbReference>
<dbReference type="InterPro" id="IPR000795">
    <property type="entry name" value="T_Tr_GTP-bd_dom"/>
</dbReference>
<evidence type="ECO:0000256" key="3">
    <source>
        <dbReference type="ARBA" id="ARBA00005438"/>
    </source>
</evidence>
<dbReference type="PROSITE" id="PS00301">
    <property type="entry name" value="G_TR_1"/>
    <property type="match status" value="1"/>
</dbReference>
<keyword evidence="16" id="KW-1185">Reference proteome</keyword>
<dbReference type="EMBL" id="CP087164">
    <property type="protein sequence ID" value="UGS38879.1"/>
    <property type="molecule type" value="Genomic_DNA"/>
</dbReference>
<organism evidence="15 16">
    <name type="scientific">Capillimicrobium parvum</name>
    <dbReference type="NCBI Taxonomy" id="2884022"/>
    <lineage>
        <taxon>Bacteria</taxon>
        <taxon>Bacillati</taxon>
        <taxon>Actinomycetota</taxon>
        <taxon>Thermoleophilia</taxon>
        <taxon>Solirubrobacterales</taxon>
        <taxon>Capillimicrobiaceae</taxon>
        <taxon>Capillimicrobium</taxon>
    </lineage>
</organism>
<dbReference type="Gene3D" id="3.40.50.300">
    <property type="entry name" value="P-loop containing nucleotide triphosphate hydrolases"/>
    <property type="match status" value="2"/>
</dbReference>
<dbReference type="AlphaFoldDB" id="A0A9E7C6B5"/>
<dbReference type="InterPro" id="IPR059117">
    <property type="entry name" value="APS_kinase_dom"/>
</dbReference>
<evidence type="ECO:0000256" key="6">
    <source>
        <dbReference type="ARBA" id="ARBA00022695"/>
    </source>
</evidence>
<comment type="similarity">
    <text evidence="13">Belongs to the APS kinase family.</text>
</comment>
<dbReference type="PRINTS" id="PR00315">
    <property type="entry name" value="ELONGATNFCT"/>
</dbReference>
<dbReference type="CDD" id="cd03695">
    <property type="entry name" value="CysN_NodQ_II"/>
    <property type="match status" value="1"/>
</dbReference>
<evidence type="ECO:0000256" key="8">
    <source>
        <dbReference type="ARBA" id="ARBA00022840"/>
    </source>
</evidence>
<dbReference type="InterPro" id="IPR050100">
    <property type="entry name" value="TRAFAC_GTPase_members"/>
</dbReference>
<dbReference type="InterPro" id="IPR041757">
    <property type="entry name" value="CysN_GTP-bd"/>
</dbReference>
<dbReference type="Gene3D" id="2.40.30.10">
    <property type="entry name" value="Translation factors"/>
    <property type="match status" value="2"/>
</dbReference>
<evidence type="ECO:0000256" key="5">
    <source>
        <dbReference type="ARBA" id="ARBA00022679"/>
    </source>
</evidence>
<gene>
    <name evidence="15" type="primary">cysNC</name>
    <name evidence="13" type="synonym">cysC</name>
    <name evidence="12" type="synonym">cysN</name>
    <name evidence="15" type="ORF">DSM104329_05310</name>
</gene>
<keyword evidence="9 12" id="KW-0342">GTP-binding</keyword>
<dbReference type="InterPro" id="IPR044138">
    <property type="entry name" value="CysN_II"/>
</dbReference>
<evidence type="ECO:0000313" key="16">
    <source>
        <dbReference type="Proteomes" id="UP001162834"/>
    </source>
</evidence>
<dbReference type="NCBIfam" id="TIGR00455">
    <property type="entry name" value="apsK"/>
    <property type="match status" value="1"/>
</dbReference>
<dbReference type="InterPro" id="IPR054696">
    <property type="entry name" value="GTP-eEF1A_C"/>
</dbReference>
<evidence type="ECO:0000256" key="1">
    <source>
        <dbReference type="ARBA" id="ARBA00001823"/>
    </source>
</evidence>
<dbReference type="Proteomes" id="UP001162834">
    <property type="component" value="Chromosome"/>
</dbReference>
<evidence type="ECO:0000259" key="14">
    <source>
        <dbReference type="PROSITE" id="PS51722"/>
    </source>
</evidence>
<dbReference type="EC" id="2.7.1.25" evidence="13"/>
<keyword evidence="13" id="KW-0597">Phosphoprotein</keyword>
<evidence type="ECO:0000256" key="11">
    <source>
        <dbReference type="ARBA" id="ARBA00049370"/>
    </source>
</evidence>
<keyword evidence="13" id="KW-0418">Kinase</keyword>
<comment type="function">
    <text evidence="13">Catalyzes the synthesis of activated sulfate.</text>
</comment>
<feature type="binding site" evidence="12">
    <location>
        <begin position="29"/>
        <end position="36"/>
    </location>
    <ligand>
        <name>GTP</name>
        <dbReference type="ChEBI" id="CHEBI:37565"/>
    </ligand>
</feature>
<dbReference type="NCBIfam" id="NF003013">
    <property type="entry name" value="PRK03846.1"/>
    <property type="match status" value="1"/>
</dbReference>
<comment type="catalytic activity">
    <reaction evidence="11 12">
        <text>sulfate + ATP + H(+) = adenosine 5'-phosphosulfate + diphosphate</text>
        <dbReference type="Rhea" id="RHEA:18133"/>
        <dbReference type="ChEBI" id="CHEBI:15378"/>
        <dbReference type="ChEBI" id="CHEBI:16189"/>
        <dbReference type="ChEBI" id="CHEBI:30616"/>
        <dbReference type="ChEBI" id="CHEBI:33019"/>
        <dbReference type="ChEBI" id="CHEBI:58243"/>
        <dbReference type="EC" id="2.7.7.4"/>
    </reaction>
</comment>
<dbReference type="InterPro" id="IPR011779">
    <property type="entry name" value="SO4_adenylTrfase_lsu"/>
</dbReference>
<dbReference type="GO" id="GO:0000103">
    <property type="term" value="P:sulfate assimilation"/>
    <property type="evidence" value="ECO:0007669"/>
    <property type="project" value="UniProtKB-UniRule"/>
</dbReference>
<dbReference type="InterPro" id="IPR044139">
    <property type="entry name" value="CysN_NoDQ_III"/>
</dbReference>
<dbReference type="Pfam" id="PF01583">
    <property type="entry name" value="APS_kinase"/>
    <property type="match status" value="1"/>
</dbReference>
<dbReference type="KEGG" id="sbae:DSM104329_05310"/>
<dbReference type="EC" id="2.7.7.4" evidence="12"/>
<comment type="function">
    <text evidence="12">With CysD forms the ATP sulfurylase (ATPS) that catalyzes the adenylation of sulfate producing adenosine 5'-phosphosulfate (APS) and diphosphate, the first enzymatic step in sulfur assimilation pathway. APS synthesis involves the formation of a high-energy phosphoric-sulfuric acid anhydride bond driven by GTP hydrolysis by CysN coupled to ATP hydrolysis by CysD.</text>
</comment>
<name>A0A9E7C6B5_9ACTN</name>
<keyword evidence="6 12" id="KW-0548">Nucleotidyltransferase</keyword>
<feature type="binding site" evidence="12">
    <location>
        <begin position="108"/>
        <end position="112"/>
    </location>
    <ligand>
        <name>GTP</name>
        <dbReference type="ChEBI" id="CHEBI:37565"/>
    </ligand>
</feature>
<dbReference type="GO" id="GO:0070814">
    <property type="term" value="P:hydrogen sulfide biosynthetic process"/>
    <property type="evidence" value="ECO:0007669"/>
    <property type="project" value="UniProtKB-UniRule"/>
</dbReference>
<comment type="pathway">
    <text evidence="13">Sulfur metabolism; hydrogen sulfide biosynthesis; sulfite from sulfate: step 2/3.</text>
</comment>
<dbReference type="GO" id="GO:0004020">
    <property type="term" value="F:adenylylsulfate kinase activity"/>
    <property type="evidence" value="ECO:0007669"/>
    <property type="project" value="UniProtKB-UniRule"/>
</dbReference>
<dbReference type="InterPro" id="IPR027417">
    <property type="entry name" value="P-loop_NTPase"/>
</dbReference>
<keyword evidence="8 12" id="KW-0067">ATP-binding</keyword>
<protein>
    <recommendedName>
        <fullName evidence="12 13">Multifunctional fusion protein</fullName>
    </recommendedName>
    <domain>
        <recommendedName>
            <fullName evidence="12">Sulfate adenylyltransferase subunit 1</fullName>
            <ecNumber evidence="12">2.7.7.4</ecNumber>
        </recommendedName>
        <alternativeName>
            <fullName evidence="12">ATP-sulfurylase large subunit</fullName>
        </alternativeName>
        <alternativeName>
            <fullName evidence="12">Sulfate adenylate transferase</fullName>
            <shortName evidence="12">SAT</shortName>
        </alternativeName>
    </domain>
    <domain>
        <recommendedName>
            <fullName evidence="13">Adenylyl-sulfate kinase</fullName>
            <ecNumber evidence="13">2.7.1.25</ecNumber>
        </recommendedName>
        <alternativeName>
            <fullName evidence="13">APS kinase</fullName>
        </alternativeName>
        <alternativeName>
            <fullName evidence="13">ATP adenosine-5'-phosphosulfate 3'-phosphotransferase</fullName>
        </alternativeName>
        <alternativeName>
            <fullName evidence="13">Adenosine-5'-phosphosulfate kinase</fullName>
        </alternativeName>
    </domain>
</protein>
<dbReference type="InterPro" id="IPR009000">
    <property type="entry name" value="Transl_B-barrel_sf"/>
</dbReference>
<dbReference type="Pfam" id="PF00009">
    <property type="entry name" value="GTP_EFTU"/>
    <property type="match status" value="1"/>
</dbReference>
<dbReference type="PANTHER" id="PTHR23115">
    <property type="entry name" value="TRANSLATION FACTOR"/>
    <property type="match status" value="1"/>
</dbReference>
<dbReference type="HAMAP" id="MF_00065">
    <property type="entry name" value="Adenylyl_sulf_kinase"/>
    <property type="match status" value="1"/>
</dbReference>
<sequence length="655" mass="71160">MPGPATNGNLEALTTVAASAGLLRLATAGSVDDGKSTLIGRLLYDSKALFEDQLAQIAEASKRRHGDDGTVDLALLTDGLRAEREQGITIDVAYRYFATPKRTFIIADTPGHVRYTRNMVTGASTADLAIVLIDARNGVVQQSRRHAFISSLLRIPHLVVCVNKMDLVEHDEAVFNAIVEDFTSFASKLEITDITFIPISALNGDNVVDRSTNMDWYGGPPLLYHLEHVHIASDRNLIDPRFPVQWVVRPGDAQGEQHDYRGYSGQVAGGVLRKGDDVVVLPSGATSRIAGIDSFADEVAEAFPPMSVTLRLEDDIDISRGDMIARPHNHPVVSRELDAIVCWMSEEPLQQGNRYVLKHTTKTVRAVADQLLHRIDVDTLHRDENAKSLDLNEIGRLRLRTSAPLAFDAYRRNRATGGFILVDEASNETLAAGMLLDPDEPVSALEMETTAVAPRSSNVRWEPNKLAREARWEALGHGGATVWMTGLPSSGKSTVAGGLEQRLVEAGIPAYRLDGDNLRHGLNGNLGFSATDRAENVRRTAQAARLLADAGVVAIVSLVSPYAADRQAAKAIHEEAGLDFVEVFVDTPPEECERRDTKGLYAKARAGEITGFTGVDDPYERPESPDIVLLPDDSDPIGALLVALEDLGVRTTRGS</sequence>
<feature type="binding site" evidence="13">
    <location>
        <begin position="486"/>
        <end position="493"/>
    </location>
    <ligand>
        <name>ATP</name>
        <dbReference type="ChEBI" id="CHEBI:30616"/>
    </ligand>
</feature>
<comment type="function">
    <text evidence="2">APS kinase catalyzes the synthesis of activated sulfate.</text>
</comment>
<dbReference type="GO" id="GO:0003924">
    <property type="term" value="F:GTPase activity"/>
    <property type="evidence" value="ECO:0007669"/>
    <property type="project" value="InterPro"/>
</dbReference>
<dbReference type="PROSITE" id="PS51722">
    <property type="entry name" value="G_TR_2"/>
    <property type="match status" value="1"/>
</dbReference>
<comment type="pathway">
    <text evidence="12">Sulfur metabolism; hydrogen sulfide biosynthesis; sulfite from sulfate: step 1/3.</text>
</comment>
<evidence type="ECO:0000313" key="15">
    <source>
        <dbReference type="EMBL" id="UGS38879.1"/>
    </source>
</evidence>
<comment type="catalytic activity">
    <reaction evidence="1 13">
        <text>adenosine 5'-phosphosulfate + ATP = 3'-phosphoadenylyl sulfate + ADP + H(+)</text>
        <dbReference type="Rhea" id="RHEA:24152"/>
        <dbReference type="ChEBI" id="CHEBI:15378"/>
        <dbReference type="ChEBI" id="CHEBI:30616"/>
        <dbReference type="ChEBI" id="CHEBI:58243"/>
        <dbReference type="ChEBI" id="CHEBI:58339"/>
        <dbReference type="ChEBI" id="CHEBI:456216"/>
        <dbReference type="EC" id="2.7.1.25"/>
    </reaction>
</comment>
<dbReference type="SUPFAM" id="SSF52540">
    <property type="entry name" value="P-loop containing nucleoside triphosphate hydrolases"/>
    <property type="match status" value="2"/>
</dbReference>
<feature type="active site" description="Phosphoserine intermediate" evidence="13">
    <location>
        <position position="560"/>
    </location>
</feature>
<evidence type="ECO:0000256" key="9">
    <source>
        <dbReference type="ARBA" id="ARBA00023134"/>
    </source>
</evidence>
<feature type="binding site" evidence="12">
    <location>
        <begin position="163"/>
        <end position="166"/>
    </location>
    <ligand>
        <name>GTP</name>
        <dbReference type="ChEBI" id="CHEBI:37565"/>
    </ligand>
</feature>
<evidence type="ECO:0000256" key="10">
    <source>
        <dbReference type="ARBA" id="ARBA00023268"/>
    </source>
</evidence>
<dbReference type="InterPro" id="IPR031157">
    <property type="entry name" value="G_TR_CS"/>
</dbReference>
<proteinExistence type="inferred from homology"/>
<dbReference type="SUPFAM" id="SSF50465">
    <property type="entry name" value="EF-Tu/eEF-1alpha/eIF2-gamma C-terminal domain"/>
    <property type="match status" value="1"/>
</dbReference>
<dbReference type="InterPro" id="IPR009001">
    <property type="entry name" value="Transl_elong_EF1A/Init_IF2_C"/>
</dbReference>